<organism evidence="1 2">
    <name type="scientific">Halogranum salarium B-1</name>
    <dbReference type="NCBI Taxonomy" id="1210908"/>
    <lineage>
        <taxon>Archaea</taxon>
        <taxon>Methanobacteriati</taxon>
        <taxon>Methanobacteriota</taxon>
        <taxon>Stenosarchaea group</taxon>
        <taxon>Halobacteria</taxon>
        <taxon>Halobacteriales</taxon>
        <taxon>Haloferacaceae</taxon>
    </lineage>
</organism>
<sequence>MCLVELDVLGVLDVTAINRPQAFPDFTDDWNQWAPSVPSSSS</sequence>
<evidence type="ECO:0000313" key="1">
    <source>
        <dbReference type="EMBL" id="EJN61460.1"/>
    </source>
</evidence>
<dbReference type="AlphaFoldDB" id="J2ZL44"/>
<comment type="caution">
    <text evidence="1">The sequence shown here is derived from an EMBL/GenBank/DDBJ whole genome shotgun (WGS) entry which is preliminary data.</text>
</comment>
<gene>
    <name evidence="1" type="ORF">HSB1_05010</name>
</gene>
<protein>
    <submittedName>
        <fullName evidence="1">Uncharacterized protein</fullName>
    </submittedName>
</protein>
<accession>J2ZL44</accession>
<dbReference type="Proteomes" id="UP000007813">
    <property type="component" value="Unassembled WGS sequence"/>
</dbReference>
<evidence type="ECO:0000313" key="2">
    <source>
        <dbReference type="Proteomes" id="UP000007813"/>
    </source>
</evidence>
<dbReference type="EMBL" id="ALJD01000002">
    <property type="protein sequence ID" value="EJN61460.1"/>
    <property type="molecule type" value="Genomic_DNA"/>
</dbReference>
<name>J2ZL44_9EURY</name>
<reference evidence="1 2" key="1">
    <citation type="journal article" date="2012" name="J. Bacteriol.">
        <title>Draft Genome Sequence of the Extremely Halophilic Archaeon Halogranum salarium B-1T.</title>
        <authorList>
            <person name="Kim K.K."/>
            <person name="Lee K.C."/>
            <person name="Lee J.S."/>
        </authorList>
    </citation>
    <scope>NUCLEOTIDE SEQUENCE [LARGE SCALE GENOMIC DNA]</scope>
    <source>
        <strain evidence="1 2">B-1</strain>
    </source>
</reference>
<proteinExistence type="predicted"/>